<reference evidence="1 2" key="1">
    <citation type="submission" date="2018-01" db="EMBL/GenBank/DDBJ databases">
        <title>Whole genome sequencing of Histamine producing bacteria.</title>
        <authorList>
            <person name="Butler K."/>
        </authorList>
    </citation>
    <scope>NUCLEOTIDE SEQUENCE [LARGE SCALE GENOMIC DNA]</scope>
    <source>
        <strain evidence="1 2">JCM 12947</strain>
    </source>
</reference>
<keyword evidence="2" id="KW-1185">Reference proteome</keyword>
<dbReference type="EMBL" id="PYMJ01000064">
    <property type="protein sequence ID" value="PSU42628.1"/>
    <property type="molecule type" value="Genomic_DNA"/>
</dbReference>
<protein>
    <submittedName>
        <fullName evidence="1">Uncharacterized protein</fullName>
    </submittedName>
</protein>
<proteinExistence type="predicted"/>
<accession>A0A2T3J676</accession>
<evidence type="ECO:0000313" key="1">
    <source>
        <dbReference type="EMBL" id="PSU42628.1"/>
    </source>
</evidence>
<organism evidence="1 2">
    <name type="scientific">Photobacterium frigidiphilum</name>
    <dbReference type="NCBI Taxonomy" id="264736"/>
    <lineage>
        <taxon>Bacteria</taxon>
        <taxon>Pseudomonadati</taxon>
        <taxon>Pseudomonadota</taxon>
        <taxon>Gammaproteobacteria</taxon>
        <taxon>Vibrionales</taxon>
        <taxon>Vibrionaceae</taxon>
        <taxon>Photobacterium</taxon>
    </lineage>
</organism>
<gene>
    <name evidence="1" type="ORF">C9J12_28785</name>
</gene>
<sequence>MDFSQNCVAVLELLHQKNLAIYSFNDDKSSFRIAKLEKKSTTLSILFQYSNKNASDPSFLNQVTGEVRTADKSSDENPAQSIHMIIDLNSRKCNRSNITTNLVLIEDVPSIDRQLLKSGFNSFFRSIGESYWEFNRQKESGKESVVQCRPLFSFTNLASDDLISLFNTKKISTIKLIKKRTTGLNDPVISEEETAITYKVAKKTTTQAYDYIIDKVIKLGRDEGYSILKFNYKDEQNKSGTATFKNIESQRLSSLEAAYSKKELIKTDNPIMQCEDDFHYELHHKMKNTLLKEIGVNDEEFNKDIAKTTQLHEDIAREQIHN</sequence>
<name>A0A2T3J676_9GAMM</name>
<dbReference type="RefSeq" id="WP_107246698.1">
    <property type="nucleotide sequence ID" value="NZ_PYMJ01000064.1"/>
</dbReference>
<dbReference type="AlphaFoldDB" id="A0A2T3J676"/>
<comment type="caution">
    <text evidence="1">The sequence shown here is derived from an EMBL/GenBank/DDBJ whole genome shotgun (WGS) entry which is preliminary data.</text>
</comment>
<evidence type="ECO:0000313" key="2">
    <source>
        <dbReference type="Proteomes" id="UP000240987"/>
    </source>
</evidence>
<dbReference type="Proteomes" id="UP000240987">
    <property type="component" value="Unassembled WGS sequence"/>
</dbReference>